<evidence type="ECO:0000313" key="10">
    <source>
        <dbReference type="EMBL" id="HIZ14556.1"/>
    </source>
</evidence>
<dbReference type="EMBL" id="DXCC01000004">
    <property type="protein sequence ID" value="HIZ14556.1"/>
    <property type="molecule type" value="Genomic_DNA"/>
</dbReference>
<dbReference type="Pfam" id="PF00703">
    <property type="entry name" value="Glyco_hydro_2"/>
    <property type="match status" value="1"/>
</dbReference>
<dbReference type="InterPro" id="IPR036156">
    <property type="entry name" value="Beta-gal/glucu_dom_sf"/>
</dbReference>
<evidence type="ECO:0000259" key="9">
    <source>
        <dbReference type="Pfam" id="PF02837"/>
    </source>
</evidence>
<dbReference type="Proteomes" id="UP000824014">
    <property type="component" value="Unassembled WGS sequence"/>
</dbReference>
<dbReference type="Pfam" id="PF02836">
    <property type="entry name" value="Glyco_hydro_2_C"/>
    <property type="match status" value="1"/>
</dbReference>
<gene>
    <name evidence="10" type="ORF">H9816_01380</name>
</gene>
<dbReference type="EC" id="3.2.1.23" evidence="3"/>
<proteinExistence type="inferred from homology"/>
<dbReference type="InterPro" id="IPR008979">
    <property type="entry name" value="Galactose-bd-like_sf"/>
</dbReference>
<feature type="chain" id="PRO_5039593624" description="beta-galactosidase" evidence="6">
    <location>
        <begin position="23"/>
        <end position="582"/>
    </location>
</feature>
<keyword evidence="5" id="KW-0326">Glycosidase</keyword>
<dbReference type="InterPro" id="IPR050347">
    <property type="entry name" value="Bact_Beta-galactosidase"/>
</dbReference>
<evidence type="ECO:0000313" key="11">
    <source>
        <dbReference type="Proteomes" id="UP000824014"/>
    </source>
</evidence>
<evidence type="ECO:0000259" key="7">
    <source>
        <dbReference type="Pfam" id="PF00703"/>
    </source>
</evidence>
<dbReference type="Pfam" id="PF02837">
    <property type="entry name" value="Glyco_hydro_2_N"/>
    <property type="match status" value="1"/>
</dbReference>
<protein>
    <recommendedName>
        <fullName evidence="3">beta-galactosidase</fullName>
        <ecNumber evidence="3">3.2.1.23</ecNumber>
    </recommendedName>
</protein>
<evidence type="ECO:0000256" key="3">
    <source>
        <dbReference type="ARBA" id="ARBA00012756"/>
    </source>
</evidence>
<dbReference type="GO" id="GO:0005990">
    <property type="term" value="P:lactose catabolic process"/>
    <property type="evidence" value="ECO:0007669"/>
    <property type="project" value="TreeGrafter"/>
</dbReference>
<name>A0A9D2DCJ8_9BACT</name>
<dbReference type="InterPro" id="IPR006104">
    <property type="entry name" value="Glyco_hydro_2_N"/>
</dbReference>
<dbReference type="GO" id="GO:0009341">
    <property type="term" value="C:beta-galactosidase complex"/>
    <property type="evidence" value="ECO:0007669"/>
    <property type="project" value="TreeGrafter"/>
</dbReference>
<comment type="catalytic activity">
    <reaction evidence="1">
        <text>Hydrolysis of terminal non-reducing beta-D-galactose residues in beta-D-galactosides.</text>
        <dbReference type="EC" id="3.2.1.23"/>
    </reaction>
</comment>
<keyword evidence="6" id="KW-0732">Signal</keyword>
<feature type="domain" description="Glycoside hydrolase family 2 catalytic" evidence="8">
    <location>
        <begin position="299"/>
        <end position="447"/>
    </location>
</feature>
<dbReference type="GO" id="GO:0004565">
    <property type="term" value="F:beta-galactosidase activity"/>
    <property type="evidence" value="ECO:0007669"/>
    <property type="project" value="UniProtKB-EC"/>
</dbReference>
<dbReference type="InterPro" id="IPR013783">
    <property type="entry name" value="Ig-like_fold"/>
</dbReference>
<comment type="similarity">
    <text evidence="2">Belongs to the glycosyl hydrolase 2 family.</text>
</comment>
<feature type="domain" description="Glycoside hydrolase family 2 immunoglobulin-like beta-sandwich" evidence="7">
    <location>
        <begin position="186"/>
        <end position="294"/>
    </location>
</feature>
<dbReference type="SUPFAM" id="SSF49785">
    <property type="entry name" value="Galactose-binding domain-like"/>
    <property type="match status" value="1"/>
</dbReference>
<evidence type="ECO:0000256" key="4">
    <source>
        <dbReference type="ARBA" id="ARBA00022801"/>
    </source>
</evidence>
<evidence type="ECO:0000259" key="8">
    <source>
        <dbReference type="Pfam" id="PF02836"/>
    </source>
</evidence>
<feature type="domain" description="Glycosyl hydrolases family 2 sugar binding" evidence="9">
    <location>
        <begin position="73"/>
        <end position="182"/>
    </location>
</feature>
<dbReference type="Gene3D" id="2.60.40.10">
    <property type="entry name" value="Immunoglobulins"/>
    <property type="match status" value="1"/>
</dbReference>
<dbReference type="Gene3D" id="2.60.120.260">
    <property type="entry name" value="Galactose-binding domain-like"/>
    <property type="match status" value="1"/>
</dbReference>
<dbReference type="SUPFAM" id="SSF49303">
    <property type="entry name" value="beta-Galactosidase/glucuronidase domain"/>
    <property type="match status" value="1"/>
</dbReference>
<dbReference type="AlphaFoldDB" id="A0A9D2DCJ8"/>
<evidence type="ECO:0000256" key="6">
    <source>
        <dbReference type="SAM" id="SignalP"/>
    </source>
</evidence>
<dbReference type="InterPro" id="IPR017853">
    <property type="entry name" value="GH"/>
</dbReference>
<dbReference type="InterPro" id="IPR006102">
    <property type="entry name" value="Ig-like_GH2"/>
</dbReference>
<dbReference type="InterPro" id="IPR006103">
    <property type="entry name" value="Glyco_hydro_2_cat"/>
</dbReference>
<comment type="caution">
    <text evidence="10">The sequence shown here is derived from an EMBL/GenBank/DDBJ whole genome shotgun (WGS) entry which is preliminary data.</text>
</comment>
<feature type="signal peptide" evidence="6">
    <location>
        <begin position="1"/>
        <end position="22"/>
    </location>
</feature>
<sequence length="582" mass="63931">MKIRILPHTLLLACLLAAPALLCGQSRDTTATVYGPLAARPDSTGAGALLAPRAPLIPCATEEEALTGSPSPYVIPLNEWQRDTVPGGTRFTTRFKVRYTWNNRTVLLRTEDVSSSFGVAINGQPAGYCQTGSGHAEFDLTPWIRPDYNTVSLTVFDHAAASVLENGRESAPAGFRAASILSQPTVRIEDVFLTPTLGDGTCYIACDVAMQSHLLNPKACDIGYELLNPAGETVATARKTVHSTMLHCDTVRFVIAVTDPQLWNHETPHLYTLLLTNRNEGRLTECMAFRFGIRQPGCRDGVFLMNGRPVTLRGTRYAANENASLGIAHLQRLKREGYNCILADGRPQPDYFYAACDSLGLYVCDAADIDTSRQPERITKGGNPSNDPAWLNGYLDRLRRMYTGSHLHPSVVVYAPAHASRNGFCLYEGYLALKAWVPETPIWYDGADGQWNTDLTAEALTAAPDPAAGREPVEVCVRPRDGRYAVELHNRMELTDLSLFYRIKARAGRLRSSRSGELLLPGNATTPILLDLPVVPAEEGKVQIELHVRKPVVRHEAADRTPRKVADLYQTSKTTVALPIRE</sequence>
<dbReference type="Gene3D" id="3.20.20.80">
    <property type="entry name" value="Glycosidases"/>
    <property type="match status" value="1"/>
</dbReference>
<evidence type="ECO:0000256" key="1">
    <source>
        <dbReference type="ARBA" id="ARBA00001412"/>
    </source>
</evidence>
<dbReference type="PANTHER" id="PTHR46323">
    <property type="entry name" value="BETA-GALACTOSIDASE"/>
    <property type="match status" value="1"/>
</dbReference>
<reference evidence="10" key="2">
    <citation type="submission" date="2021-04" db="EMBL/GenBank/DDBJ databases">
        <authorList>
            <person name="Gilroy R."/>
        </authorList>
    </citation>
    <scope>NUCLEOTIDE SEQUENCE</scope>
    <source>
        <strain evidence="10">ChiHjej11B10-19426</strain>
    </source>
</reference>
<organism evidence="10 11">
    <name type="scientific">Candidatus Tidjanibacter faecipullorum</name>
    <dbReference type="NCBI Taxonomy" id="2838766"/>
    <lineage>
        <taxon>Bacteria</taxon>
        <taxon>Pseudomonadati</taxon>
        <taxon>Bacteroidota</taxon>
        <taxon>Bacteroidia</taxon>
        <taxon>Bacteroidales</taxon>
        <taxon>Rikenellaceae</taxon>
        <taxon>Tidjanibacter</taxon>
    </lineage>
</organism>
<keyword evidence="4" id="KW-0378">Hydrolase</keyword>
<evidence type="ECO:0000256" key="5">
    <source>
        <dbReference type="ARBA" id="ARBA00023295"/>
    </source>
</evidence>
<evidence type="ECO:0000256" key="2">
    <source>
        <dbReference type="ARBA" id="ARBA00007401"/>
    </source>
</evidence>
<dbReference type="PANTHER" id="PTHR46323:SF2">
    <property type="entry name" value="BETA-GALACTOSIDASE"/>
    <property type="match status" value="1"/>
</dbReference>
<accession>A0A9D2DCJ8</accession>
<dbReference type="SUPFAM" id="SSF51445">
    <property type="entry name" value="(Trans)glycosidases"/>
    <property type="match status" value="1"/>
</dbReference>
<reference evidence="10" key="1">
    <citation type="journal article" date="2021" name="PeerJ">
        <title>Extensive microbial diversity within the chicken gut microbiome revealed by metagenomics and culture.</title>
        <authorList>
            <person name="Gilroy R."/>
            <person name="Ravi A."/>
            <person name="Getino M."/>
            <person name="Pursley I."/>
            <person name="Horton D.L."/>
            <person name="Alikhan N.F."/>
            <person name="Baker D."/>
            <person name="Gharbi K."/>
            <person name="Hall N."/>
            <person name="Watson M."/>
            <person name="Adriaenssens E.M."/>
            <person name="Foster-Nyarko E."/>
            <person name="Jarju S."/>
            <person name="Secka A."/>
            <person name="Antonio M."/>
            <person name="Oren A."/>
            <person name="Chaudhuri R.R."/>
            <person name="La Ragione R."/>
            <person name="Hildebrand F."/>
            <person name="Pallen M.J."/>
        </authorList>
    </citation>
    <scope>NUCLEOTIDE SEQUENCE</scope>
    <source>
        <strain evidence="10">ChiHjej11B10-19426</strain>
    </source>
</reference>